<dbReference type="PANTHER" id="PTHR10039:SF14">
    <property type="entry name" value="NACHT DOMAIN-CONTAINING PROTEIN"/>
    <property type="match status" value="1"/>
</dbReference>
<reference evidence="4 5" key="1">
    <citation type="journal article" date="2024" name="Commun. Biol.">
        <title>Comparative genomic analysis of thermophilic fungi reveals convergent evolutionary adaptations and gene losses.</title>
        <authorList>
            <person name="Steindorff A.S."/>
            <person name="Aguilar-Pontes M.V."/>
            <person name="Robinson A.J."/>
            <person name="Andreopoulos B."/>
            <person name="LaButti K."/>
            <person name="Kuo A."/>
            <person name="Mondo S."/>
            <person name="Riley R."/>
            <person name="Otillar R."/>
            <person name="Haridas S."/>
            <person name="Lipzen A."/>
            <person name="Grimwood J."/>
            <person name="Schmutz J."/>
            <person name="Clum A."/>
            <person name="Reid I.D."/>
            <person name="Moisan M.C."/>
            <person name="Butler G."/>
            <person name="Nguyen T.T.M."/>
            <person name="Dewar K."/>
            <person name="Conant G."/>
            <person name="Drula E."/>
            <person name="Henrissat B."/>
            <person name="Hansel C."/>
            <person name="Singer S."/>
            <person name="Hutchinson M.I."/>
            <person name="de Vries R.P."/>
            <person name="Natvig D.O."/>
            <person name="Powell A.J."/>
            <person name="Tsang A."/>
            <person name="Grigoriev I.V."/>
        </authorList>
    </citation>
    <scope>NUCLEOTIDE SEQUENCE [LARGE SCALE GENOMIC DNA]</scope>
    <source>
        <strain evidence="4 5">CBS 620.91</strain>
    </source>
</reference>
<dbReference type="Proteomes" id="UP001583172">
    <property type="component" value="Unassembled WGS sequence"/>
</dbReference>
<dbReference type="Gene3D" id="3.40.50.300">
    <property type="entry name" value="P-loop containing nucleotide triphosphate hydrolases"/>
    <property type="match status" value="1"/>
</dbReference>
<comment type="caution">
    <text evidence="4">The sequence shown here is derived from an EMBL/GenBank/DDBJ whole genome shotgun (WGS) entry which is preliminary data.</text>
</comment>
<evidence type="ECO:0000313" key="4">
    <source>
        <dbReference type="EMBL" id="KAL1836738.1"/>
    </source>
</evidence>
<evidence type="ECO:0000256" key="2">
    <source>
        <dbReference type="SAM" id="MobiDB-lite"/>
    </source>
</evidence>
<dbReference type="InterPro" id="IPR056884">
    <property type="entry name" value="NPHP3-like_N"/>
</dbReference>
<feature type="region of interest" description="Disordered" evidence="2">
    <location>
        <begin position="812"/>
        <end position="921"/>
    </location>
</feature>
<protein>
    <recommendedName>
        <fullName evidence="3">Nephrocystin 3-like N-terminal domain-containing protein</fullName>
    </recommendedName>
</protein>
<proteinExistence type="predicted"/>
<organism evidence="4 5">
    <name type="scientific">Humicola insolens</name>
    <name type="common">Soft-rot fungus</name>
    <dbReference type="NCBI Taxonomy" id="85995"/>
    <lineage>
        <taxon>Eukaryota</taxon>
        <taxon>Fungi</taxon>
        <taxon>Dikarya</taxon>
        <taxon>Ascomycota</taxon>
        <taxon>Pezizomycotina</taxon>
        <taxon>Sordariomycetes</taxon>
        <taxon>Sordariomycetidae</taxon>
        <taxon>Sordariales</taxon>
        <taxon>Chaetomiaceae</taxon>
        <taxon>Mycothermus</taxon>
    </lineage>
</organism>
<sequence length="954" mass="107475">MSLRQLYPDESGGGGASIKPAEPPTIDIVFVHGLDSNDETIDGRRTWTADDEQRTCWPRDMLPKHMPNARVLYYEYAGTVKTLYLAHNHAEYRFRTIIAVTIGVVFFSTPHIISDPDEGNKLCERILHAVGNPTVKDVVKKTLHMVEPPPEMLYEMMGNANNISDITRDFVAIIKKGTYNIEIHNFSEELKFPGLKSAVVSRDQASLEHAPAMPLHGNHITVCKFADDELGRSKFMSVKGVLEGLVRKSANASSVKWTPDLEQRLNALLPDARHCLSDTIKPTEGTGGWVTQRPDFKAWMAGNLGDRSQGLRTQKLCIFGKPASGKTHLAKQILTKIQTRIPVLECFLKPNWTNSSSCDAILKATLAQLARVRPELLDDLESEYPRTGYWPSETLRKLWPRFVAATLRQGKCIAIVIDGFDVISVNEQKAFLDCLERCEKESGLLDQHLRNLRILVLSRECDMLLKRGFTKYEIQDDDIVQDIQRTVKTELDEFASNLGYSENEQKLICDEVTKGARGYYLWATVVMAELRKMGPMRGKWLEKYLEQLPRHLAELFDSILSRICAQGDFDENMTRWILLWVVYCLEPLTVGELREAAALTSFRNYYNTRPDSVADLEDGPVMPAEGFRSQLFSICGPLLRVSGDHVEPVHRTLTQFLTTPTKKLEQRGSWKIPTHHKFHMPEGKSHAQLGRLCMDYLSMNEFRSAGEPFDESDRGARWEMKVQARINKYPLVRYSALSWLGHMKLAGEDWEGYDAARDLEDISKPCTESWYEVWWFCREWRDPYPFANGDFHGFGEKIAEAKDYKTTLAPEVGEDAPKTAPPGPGDGSDASAETLVETPSQPQPPTRPVDEEPRPQPQTGQGEKQVMPAQPDVPPGSFQDYTYPGAPSSASPWQYGQPHFETIKPTGPSEMPGSSNVQIGKKIKNNQPSAGAEYVYSFILHVTSPQAPSVPEPT</sequence>
<evidence type="ECO:0000259" key="3">
    <source>
        <dbReference type="Pfam" id="PF24883"/>
    </source>
</evidence>
<dbReference type="PANTHER" id="PTHR10039">
    <property type="entry name" value="AMELOGENIN"/>
    <property type="match status" value="1"/>
</dbReference>
<gene>
    <name evidence="4" type="ORF">VTJ49DRAFT_4713</name>
</gene>
<evidence type="ECO:0000256" key="1">
    <source>
        <dbReference type="ARBA" id="ARBA00022737"/>
    </source>
</evidence>
<dbReference type="InterPro" id="IPR027417">
    <property type="entry name" value="P-loop_NTPase"/>
</dbReference>
<dbReference type="SUPFAM" id="SSF52540">
    <property type="entry name" value="P-loop containing nucleoside triphosphate hydrolases"/>
    <property type="match status" value="1"/>
</dbReference>
<accession>A0ABR3V4Q3</accession>
<dbReference type="EMBL" id="JAZGSY010000371">
    <property type="protein sequence ID" value="KAL1836738.1"/>
    <property type="molecule type" value="Genomic_DNA"/>
</dbReference>
<evidence type="ECO:0000313" key="5">
    <source>
        <dbReference type="Proteomes" id="UP001583172"/>
    </source>
</evidence>
<dbReference type="Pfam" id="PF24883">
    <property type="entry name" value="NPHP3_N"/>
    <property type="match status" value="1"/>
</dbReference>
<feature type="domain" description="Nephrocystin 3-like N-terminal" evidence="3">
    <location>
        <begin position="285"/>
        <end position="459"/>
    </location>
</feature>
<feature type="region of interest" description="Disordered" evidence="2">
    <location>
        <begin position="1"/>
        <end position="22"/>
    </location>
</feature>
<keyword evidence="1" id="KW-0677">Repeat</keyword>
<name>A0ABR3V4Q3_HUMIN</name>
<keyword evidence="5" id="KW-1185">Reference proteome</keyword>